<reference evidence="9 10" key="1">
    <citation type="submission" date="2020-05" db="EMBL/GenBank/DDBJ databases">
        <title>Draft genome sequence of Desulfovibrio sp. strain HN2T.</title>
        <authorList>
            <person name="Ueno A."/>
            <person name="Tamazawa S."/>
            <person name="Tamamura S."/>
            <person name="Murakami T."/>
            <person name="Kiyama T."/>
            <person name="Inomata H."/>
            <person name="Amano Y."/>
            <person name="Miyakawa K."/>
            <person name="Tamaki H."/>
            <person name="Naganuma T."/>
            <person name="Kaneko K."/>
        </authorList>
    </citation>
    <scope>NUCLEOTIDE SEQUENCE [LARGE SCALE GENOMIC DNA]</scope>
    <source>
        <strain evidence="9 10">HN2</strain>
    </source>
</reference>
<evidence type="ECO:0000256" key="2">
    <source>
        <dbReference type="ARBA" id="ARBA00010571"/>
    </source>
</evidence>
<dbReference type="Gene3D" id="3.30.559.10">
    <property type="entry name" value="Chloramphenicol acetyltransferase-like domain"/>
    <property type="match status" value="1"/>
</dbReference>
<organism evidence="9 10">
    <name type="scientific">Desulfovibrio subterraneus</name>
    <dbReference type="NCBI Taxonomy" id="2718620"/>
    <lineage>
        <taxon>Bacteria</taxon>
        <taxon>Pseudomonadati</taxon>
        <taxon>Thermodesulfobacteriota</taxon>
        <taxon>Desulfovibrionia</taxon>
        <taxon>Desulfovibrionales</taxon>
        <taxon>Desulfovibrionaceae</taxon>
        <taxon>Desulfovibrio</taxon>
    </lineage>
</organism>
<dbReference type="Proteomes" id="UP000503840">
    <property type="component" value="Unassembled WGS sequence"/>
</dbReference>
<keyword evidence="4 7" id="KW-0046">Antibiotic resistance</keyword>
<dbReference type="AlphaFoldDB" id="A0A7J0BE97"/>
<proteinExistence type="inferred from homology"/>
<dbReference type="InterPro" id="IPR023213">
    <property type="entry name" value="CAT-like_dom_sf"/>
</dbReference>
<dbReference type="Pfam" id="PF00302">
    <property type="entry name" value="CAT"/>
    <property type="match status" value="1"/>
</dbReference>
<comment type="similarity">
    <text evidence="2 8">Belongs to the chloramphenicol acetyltransferase family.</text>
</comment>
<evidence type="ECO:0000313" key="9">
    <source>
        <dbReference type="EMBL" id="GFM31996.1"/>
    </source>
</evidence>
<evidence type="ECO:0000256" key="1">
    <source>
        <dbReference type="ARBA" id="ARBA00002150"/>
    </source>
</evidence>
<dbReference type="SMART" id="SM01059">
    <property type="entry name" value="CAT"/>
    <property type="match status" value="1"/>
</dbReference>
<dbReference type="PIRSF" id="PIRSF000440">
    <property type="entry name" value="CAT"/>
    <property type="match status" value="1"/>
</dbReference>
<dbReference type="GO" id="GO:0008811">
    <property type="term" value="F:chloramphenicol O-acetyltransferase activity"/>
    <property type="evidence" value="ECO:0007669"/>
    <property type="project" value="UniProtKB-EC"/>
</dbReference>
<keyword evidence="5 7" id="KW-0012">Acyltransferase</keyword>
<gene>
    <name evidence="9" type="primary">cat</name>
    <name evidence="9" type="ORF">DSM101010T_03610</name>
</gene>
<dbReference type="EMBL" id="BLVO01000004">
    <property type="protein sequence ID" value="GFM31996.1"/>
    <property type="molecule type" value="Genomic_DNA"/>
</dbReference>
<feature type="active site" description="Proton acceptor" evidence="6">
    <location>
        <position position="190"/>
    </location>
</feature>
<sequence length="216" mass="24651">MPFQPIEMSAWKRRSYFEHFLNTVPCGYSATTDLDITRLANALKTGGFKSYPALIHALCTIVNRHAAFRTAFGASGEPGIWDDMHPAYTIFSAKHETFSSIWTEYHADFTVFHERYLHDCGRFADIPELFPKPDTPENVFPISSLPWVPFTAFNLNVQSTSPYLLPIFTFGKFRKDGKAITVPLSSQVHHAVCDGYHLGQFLQDLQNHLNEPEHWL</sequence>
<comment type="function">
    <text evidence="1 7">This enzyme is an effector of chloramphenicol resistance in bacteria.</text>
</comment>
<dbReference type="NCBIfam" id="NF000491">
    <property type="entry name" value="chloram_CatA"/>
    <property type="match status" value="1"/>
</dbReference>
<keyword evidence="10" id="KW-1185">Reference proteome</keyword>
<dbReference type="PANTHER" id="PTHR38474">
    <property type="entry name" value="SLR0299 PROTEIN"/>
    <property type="match status" value="1"/>
</dbReference>
<comment type="catalytic activity">
    <reaction evidence="7">
        <text>chloramphenicol + acetyl-CoA = chloramphenicol 3-acetate + CoA</text>
        <dbReference type="Rhea" id="RHEA:18421"/>
        <dbReference type="ChEBI" id="CHEBI:16730"/>
        <dbReference type="ChEBI" id="CHEBI:17698"/>
        <dbReference type="ChEBI" id="CHEBI:57287"/>
        <dbReference type="ChEBI" id="CHEBI:57288"/>
        <dbReference type="EC" id="2.3.1.28"/>
    </reaction>
</comment>
<evidence type="ECO:0000256" key="5">
    <source>
        <dbReference type="ARBA" id="ARBA00023315"/>
    </source>
</evidence>
<dbReference type="PANTHER" id="PTHR38474:SF2">
    <property type="entry name" value="CHLORAMPHENICOL ACETYLTRANSFERASE"/>
    <property type="match status" value="1"/>
</dbReference>
<accession>A0A7J0BE97</accession>
<dbReference type="InterPro" id="IPR001707">
    <property type="entry name" value="Cmp_AcTrfase"/>
</dbReference>
<name>A0A7J0BE97_9BACT</name>
<protein>
    <recommendedName>
        <fullName evidence="7">Chloramphenicol acetyltransferase</fullName>
        <ecNumber evidence="7">2.3.1.28</ecNumber>
    </recommendedName>
</protein>
<evidence type="ECO:0000256" key="3">
    <source>
        <dbReference type="ARBA" id="ARBA00022679"/>
    </source>
</evidence>
<dbReference type="SUPFAM" id="SSF52777">
    <property type="entry name" value="CoA-dependent acyltransferases"/>
    <property type="match status" value="1"/>
</dbReference>
<comment type="caution">
    <text evidence="9">The sequence shown here is derived from an EMBL/GenBank/DDBJ whole genome shotgun (WGS) entry which is preliminary data.</text>
</comment>
<dbReference type="RefSeq" id="WP_174403677.1">
    <property type="nucleotide sequence ID" value="NZ_BLVO01000004.1"/>
</dbReference>
<dbReference type="GO" id="GO:0046677">
    <property type="term" value="P:response to antibiotic"/>
    <property type="evidence" value="ECO:0007669"/>
    <property type="project" value="UniProtKB-KW"/>
</dbReference>
<evidence type="ECO:0000256" key="8">
    <source>
        <dbReference type="RuleBase" id="RU004156"/>
    </source>
</evidence>
<evidence type="ECO:0000256" key="4">
    <source>
        <dbReference type="ARBA" id="ARBA00023251"/>
    </source>
</evidence>
<dbReference type="EC" id="2.3.1.28" evidence="7"/>
<evidence type="ECO:0000256" key="7">
    <source>
        <dbReference type="RuleBase" id="RU000503"/>
    </source>
</evidence>
<evidence type="ECO:0000256" key="6">
    <source>
        <dbReference type="PIRSR" id="PIRSR000440-1"/>
    </source>
</evidence>
<dbReference type="InterPro" id="IPR018372">
    <property type="entry name" value="Chloramphenicol_AcTrfase_AS"/>
</dbReference>
<keyword evidence="3 7" id="KW-0808">Transferase</keyword>
<dbReference type="PROSITE" id="PS00100">
    <property type="entry name" value="CAT"/>
    <property type="match status" value="1"/>
</dbReference>
<evidence type="ECO:0000313" key="10">
    <source>
        <dbReference type="Proteomes" id="UP000503840"/>
    </source>
</evidence>